<dbReference type="EMBL" id="NBNE01015575">
    <property type="protein sequence ID" value="OWY93720.1"/>
    <property type="molecule type" value="Genomic_DNA"/>
</dbReference>
<protein>
    <submittedName>
        <fullName evidence="2">Uncharacterized protein</fullName>
    </submittedName>
</protein>
<comment type="caution">
    <text evidence="2">The sequence shown here is derived from an EMBL/GenBank/DDBJ whole genome shotgun (WGS) entry which is preliminary data.</text>
</comment>
<keyword evidence="3" id="KW-1185">Reference proteome</keyword>
<dbReference type="OrthoDB" id="146167at2759"/>
<accession>A0A225ULC3</accession>
<feature type="region of interest" description="Disordered" evidence="1">
    <location>
        <begin position="33"/>
        <end position="67"/>
    </location>
</feature>
<feature type="compositionally biased region" description="Low complexity" evidence="1">
    <location>
        <begin position="121"/>
        <end position="139"/>
    </location>
</feature>
<gene>
    <name evidence="2" type="ORF">PHMEG_00036783</name>
</gene>
<organism evidence="2 3">
    <name type="scientific">Phytophthora megakarya</name>
    <dbReference type="NCBI Taxonomy" id="4795"/>
    <lineage>
        <taxon>Eukaryota</taxon>
        <taxon>Sar</taxon>
        <taxon>Stramenopiles</taxon>
        <taxon>Oomycota</taxon>
        <taxon>Peronosporomycetes</taxon>
        <taxon>Peronosporales</taxon>
        <taxon>Peronosporaceae</taxon>
        <taxon>Phytophthora</taxon>
    </lineage>
</organism>
<evidence type="ECO:0000313" key="3">
    <source>
        <dbReference type="Proteomes" id="UP000198211"/>
    </source>
</evidence>
<proteinExistence type="predicted"/>
<dbReference type="Proteomes" id="UP000198211">
    <property type="component" value="Unassembled WGS sequence"/>
</dbReference>
<feature type="region of interest" description="Disordered" evidence="1">
    <location>
        <begin position="98"/>
        <end position="154"/>
    </location>
</feature>
<sequence length="154" mass="16629">MLSPQDCVVRIQTLLIEVGFSCRNVIPKWFRSRSSKCPTPPSDGAPSSEPEPKRPQHVPPRPVSLSTSSLSSLLSYYSSDTNSQGVVTLNETMSSIQNVSSRTGSDFVPSLFGTSGGSIESTRSGASGSKSSQDESSWSLEQPGTCRSERILRW</sequence>
<reference evidence="3" key="1">
    <citation type="submission" date="2017-03" db="EMBL/GenBank/DDBJ databases">
        <title>Phytopthora megakarya and P. palmivora, two closely related causual agents of cacao black pod achieved similar genome size and gene model numbers by different mechanisms.</title>
        <authorList>
            <person name="Ali S."/>
            <person name="Shao J."/>
            <person name="Larry D.J."/>
            <person name="Kronmiller B."/>
            <person name="Shen D."/>
            <person name="Strem M.D."/>
            <person name="Melnick R.L."/>
            <person name="Guiltinan M.J."/>
            <person name="Tyler B.M."/>
            <person name="Meinhardt L.W."/>
            <person name="Bailey B.A."/>
        </authorList>
    </citation>
    <scope>NUCLEOTIDE SEQUENCE [LARGE SCALE GENOMIC DNA]</scope>
    <source>
        <strain evidence="3">zdho120</strain>
    </source>
</reference>
<dbReference type="AlphaFoldDB" id="A0A225ULC3"/>
<evidence type="ECO:0000313" key="2">
    <source>
        <dbReference type="EMBL" id="OWY93720.1"/>
    </source>
</evidence>
<evidence type="ECO:0000256" key="1">
    <source>
        <dbReference type="SAM" id="MobiDB-lite"/>
    </source>
</evidence>
<name>A0A225ULC3_9STRA</name>